<dbReference type="InterPro" id="IPR050304">
    <property type="entry name" value="MT-severing_AAA_ATPase"/>
</dbReference>
<dbReference type="PANTHER" id="PTHR23074">
    <property type="entry name" value="AAA DOMAIN-CONTAINING"/>
    <property type="match status" value="1"/>
</dbReference>
<dbReference type="Gene3D" id="3.40.50.300">
    <property type="entry name" value="P-loop containing nucleotide triphosphate hydrolases"/>
    <property type="match status" value="1"/>
</dbReference>
<dbReference type="HOGENOM" id="CLU_1491644_0_0_1"/>
<dbReference type="PANTHER" id="PTHR23074:SF159">
    <property type="entry name" value="PROTEIN SUPPRESSOR OF K(+) TRANSPORT GROWTH DEFECT 1"/>
    <property type="match status" value="1"/>
</dbReference>
<dbReference type="PROSITE" id="PS00674">
    <property type="entry name" value="AAA"/>
    <property type="match status" value="1"/>
</dbReference>
<dbReference type="InterPro" id="IPR003960">
    <property type="entry name" value="ATPase_AAA_CS"/>
</dbReference>
<dbReference type="InterPro" id="IPR027417">
    <property type="entry name" value="P-loop_NTPase"/>
</dbReference>
<gene>
    <name evidence="1" type="ORF">TRAES_3BF084100010CFD_c1</name>
</gene>
<dbReference type="AlphaFoldDB" id="A0A077RS96"/>
<dbReference type="GO" id="GO:0005524">
    <property type="term" value="F:ATP binding"/>
    <property type="evidence" value="ECO:0007669"/>
    <property type="project" value="InterPro"/>
</dbReference>
<reference evidence="1" key="1">
    <citation type="journal article" date="2014" name="Science">
        <title>Structural and functional partitioning of bread wheat chromosome 3B.</title>
        <authorList>
            <person name="Choulet F."/>
            <person name="Alberti A."/>
            <person name="Theil S."/>
            <person name="Glover N."/>
            <person name="Barbe V."/>
            <person name="Daron J."/>
            <person name="Pingault L."/>
            <person name="Sourdille P."/>
            <person name="Couloux A."/>
            <person name="Paux E."/>
            <person name="Leroy P."/>
            <person name="Mangenot S."/>
            <person name="Guilhot N."/>
            <person name="Le Gouis J."/>
            <person name="Balfourier F."/>
            <person name="Alaux M."/>
            <person name="Jamilloux V."/>
            <person name="Poulain J."/>
            <person name="Durand C."/>
            <person name="Bellec A."/>
            <person name="Gaspin C."/>
            <person name="Safar J."/>
            <person name="Dolezel J."/>
            <person name="Rogers J."/>
            <person name="Vandepoele K."/>
            <person name="Aury J.M."/>
            <person name="Mayer K."/>
            <person name="Berges H."/>
            <person name="Quesneville H."/>
            <person name="Wincker P."/>
            <person name="Feuillet C."/>
        </authorList>
    </citation>
    <scope>NUCLEOTIDE SEQUENCE</scope>
</reference>
<accession>A0A077RS96</accession>
<sequence length="181" mass="20676">MAHEMLLQLSSLMKLILYVVHMEKAIKVKLLGESRPNILYRCRTWRLDVLSWNFVLRMGVGHSNYKVLVLAATSTPYALDQAVQRQFDKRIYIPLPDSQAMQHRFKMDFLVPTSLSVTAQVVSHNPEILSPLIQKTDVKKIIAGRGRPLSRRRYTRSIGMSSARTVDAPQVLSVLNKCTKE</sequence>
<protein>
    <recommendedName>
        <fullName evidence="2">ATPase AAA-type core domain-containing protein</fullName>
    </recommendedName>
</protein>
<name>A0A077RS96_WHEAT</name>
<dbReference type="EMBL" id="HG670306">
    <property type="protein sequence ID" value="CDM81005.1"/>
    <property type="molecule type" value="Genomic_DNA"/>
</dbReference>
<proteinExistence type="predicted"/>
<dbReference type="Gene3D" id="1.10.8.60">
    <property type="match status" value="1"/>
</dbReference>
<evidence type="ECO:0000313" key="1">
    <source>
        <dbReference type="EMBL" id="CDM81005.1"/>
    </source>
</evidence>
<organism evidence="1">
    <name type="scientific">Triticum aestivum</name>
    <name type="common">Wheat</name>
    <dbReference type="NCBI Taxonomy" id="4565"/>
    <lineage>
        <taxon>Eukaryota</taxon>
        <taxon>Viridiplantae</taxon>
        <taxon>Streptophyta</taxon>
        <taxon>Embryophyta</taxon>
        <taxon>Tracheophyta</taxon>
        <taxon>Spermatophyta</taxon>
        <taxon>Magnoliopsida</taxon>
        <taxon>Liliopsida</taxon>
        <taxon>Poales</taxon>
        <taxon>Poaceae</taxon>
        <taxon>BOP clade</taxon>
        <taxon>Pooideae</taxon>
        <taxon>Triticodae</taxon>
        <taxon>Triticeae</taxon>
        <taxon>Triticinae</taxon>
        <taxon>Triticum</taxon>
    </lineage>
</organism>
<evidence type="ECO:0008006" key="2">
    <source>
        <dbReference type="Google" id="ProtNLM"/>
    </source>
</evidence>
<dbReference type="GO" id="GO:0016887">
    <property type="term" value="F:ATP hydrolysis activity"/>
    <property type="evidence" value="ECO:0007669"/>
    <property type="project" value="InterPro"/>
</dbReference>